<dbReference type="Pfam" id="PF21524">
    <property type="entry name" value="SAMD1_WH"/>
    <property type="match status" value="1"/>
</dbReference>
<dbReference type="CDD" id="cd20159">
    <property type="entry name" value="PWWP_BS69"/>
    <property type="match status" value="1"/>
</dbReference>
<dbReference type="GO" id="GO:0008270">
    <property type="term" value="F:zinc ion binding"/>
    <property type="evidence" value="ECO:0007669"/>
    <property type="project" value="UniProtKB-KW"/>
</dbReference>
<keyword evidence="15" id="KW-0175">Coiled coil</keyword>
<dbReference type="InterPro" id="IPR036427">
    <property type="entry name" value="Bromodomain-like_sf"/>
</dbReference>
<keyword evidence="22" id="KW-1185">Reference proteome</keyword>
<dbReference type="EMBL" id="NEDP02076549">
    <property type="protein sequence ID" value="OWF36613.1"/>
    <property type="molecule type" value="Genomic_DNA"/>
</dbReference>
<dbReference type="GO" id="GO:0005634">
    <property type="term" value="C:nucleus"/>
    <property type="evidence" value="ECO:0007669"/>
    <property type="project" value="UniProtKB-SubCell"/>
</dbReference>
<dbReference type="PROSITE" id="PS50812">
    <property type="entry name" value="PWWP"/>
    <property type="match status" value="1"/>
</dbReference>
<evidence type="ECO:0000256" key="5">
    <source>
        <dbReference type="ARBA" id="ARBA00022723"/>
    </source>
</evidence>
<dbReference type="SUPFAM" id="SSF63748">
    <property type="entry name" value="Tudor/PWWP/MBT"/>
    <property type="match status" value="1"/>
</dbReference>
<evidence type="ECO:0000256" key="16">
    <source>
        <dbReference type="SAM" id="MobiDB-lite"/>
    </source>
</evidence>
<dbReference type="CDD" id="cd15537">
    <property type="entry name" value="PHD_BS69"/>
    <property type="match status" value="1"/>
</dbReference>
<evidence type="ECO:0000259" key="20">
    <source>
        <dbReference type="PROSITE" id="PS52014"/>
    </source>
</evidence>
<dbReference type="GO" id="GO:0003714">
    <property type="term" value="F:transcription corepressor activity"/>
    <property type="evidence" value="ECO:0007669"/>
    <property type="project" value="InterPro"/>
</dbReference>
<dbReference type="InterPro" id="IPR011011">
    <property type="entry name" value="Znf_FYVE_PHD"/>
</dbReference>
<feature type="region of interest" description="Disordered" evidence="16">
    <location>
        <begin position="359"/>
        <end position="421"/>
    </location>
</feature>
<evidence type="ECO:0000259" key="18">
    <source>
        <dbReference type="PROSITE" id="PS50812"/>
    </source>
</evidence>
<evidence type="ECO:0000256" key="12">
    <source>
        <dbReference type="ARBA" id="ARBA00023242"/>
    </source>
</evidence>
<keyword evidence="9" id="KW-0805">Transcription regulation</keyword>
<feature type="domain" description="SAMD1-like winged helix (WH)" evidence="20">
    <location>
        <begin position="6"/>
        <end position="82"/>
    </location>
</feature>
<dbReference type="PROSITE" id="PS01360">
    <property type="entry name" value="ZF_MYND_1"/>
    <property type="match status" value="1"/>
</dbReference>
<dbReference type="Gene3D" id="6.10.140.2220">
    <property type="match status" value="1"/>
</dbReference>
<dbReference type="SMART" id="SM00293">
    <property type="entry name" value="PWWP"/>
    <property type="match status" value="1"/>
</dbReference>
<dbReference type="Gene3D" id="1.20.920.10">
    <property type="entry name" value="Bromodomain-like"/>
    <property type="match status" value="1"/>
</dbReference>
<dbReference type="InterPro" id="IPR047269">
    <property type="entry name" value="ZMY11"/>
</dbReference>
<keyword evidence="11" id="KW-0804">Transcription</keyword>
<proteinExistence type="predicted"/>
<keyword evidence="10 13" id="KW-0103">Bromodomain</keyword>
<dbReference type="InterPro" id="IPR048589">
    <property type="entry name" value="SAMD1-like_WH"/>
</dbReference>
<organism evidence="21 22">
    <name type="scientific">Mizuhopecten yessoensis</name>
    <name type="common">Japanese scallop</name>
    <name type="synonym">Patinopecten yessoensis</name>
    <dbReference type="NCBI Taxonomy" id="6573"/>
    <lineage>
        <taxon>Eukaryota</taxon>
        <taxon>Metazoa</taxon>
        <taxon>Spiralia</taxon>
        <taxon>Lophotrochozoa</taxon>
        <taxon>Mollusca</taxon>
        <taxon>Bivalvia</taxon>
        <taxon>Autobranchia</taxon>
        <taxon>Pteriomorphia</taxon>
        <taxon>Pectinida</taxon>
        <taxon>Pectinoidea</taxon>
        <taxon>Pectinidae</taxon>
        <taxon>Mizuhopecten</taxon>
    </lineage>
</organism>
<feature type="compositionally biased region" description="Acidic residues" evidence="16">
    <location>
        <begin position="365"/>
        <end position="377"/>
    </location>
</feature>
<dbReference type="Gene3D" id="2.30.30.140">
    <property type="match status" value="1"/>
</dbReference>
<dbReference type="Gene3D" id="3.30.40.10">
    <property type="entry name" value="Zinc/RING finger domain, C3HC4 (zinc finger)"/>
    <property type="match status" value="1"/>
</dbReference>
<evidence type="ECO:0000313" key="22">
    <source>
        <dbReference type="Proteomes" id="UP000242188"/>
    </source>
</evidence>
<dbReference type="Proteomes" id="UP000242188">
    <property type="component" value="Unassembled WGS sequence"/>
</dbReference>
<evidence type="ECO:0000313" key="21">
    <source>
        <dbReference type="EMBL" id="OWF36613.1"/>
    </source>
</evidence>
<dbReference type="SUPFAM" id="SSF47370">
    <property type="entry name" value="Bromodomain"/>
    <property type="match status" value="1"/>
</dbReference>
<keyword evidence="12" id="KW-0539">Nucleus</keyword>
<protein>
    <submittedName>
        <fullName evidence="21">Zinc finger MYND domain-containing protein 11</fullName>
    </submittedName>
</protein>
<keyword evidence="6 14" id="KW-0863">Zinc-finger</keyword>
<dbReference type="SUPFAM" id="SSF57903">
    <property type="entry name" value="FYVE/PHD zinc finger"/>
    <property type="match status" value="1"/>
</dbReference>
<dbReference type="SUPFAM" id="SSF144232">
    <property type="entry name" value="HIT/MYND zinc finger-like"/>
    <property type="match status" value="1"/>
</dbReference>
<evidence type="ECO:0000256" key="4">
    <source>
        <dbReference type="ARBA" id="ARBA00022553"/>
    </source>
</evidence>
<evidence type="ECO:0000256" key="6">
    <source>
        <dbReference type="ARBA" id="ARBA00022771"/>
    </source>
</evidence>
<dbReference type="PROSITE" id="PS50865">
    <property type="entry name" value="ZF_MYND_2"/>
    <property type="match status" value="1"/>
</dbReference>
<dbReference type="GO" id="GO:0009966">
    <property type="term" value="P:regulation of signal transduction"/>
    <property type="evidence" value="ECO:0007669"/>
    <property type="project" value="TreeGrafter"/>
</dbReference>
<dbReference type="InterPro" id="IPR057053">
    <property type="entry name" value="MYND_ZMYND11_ZMYD8"/>
</dbReference>
<evidence type="ECO:0000256" key="14">
    <source>
        <dbReference type="PROSITE-ProRule" id="PRU00134"/>
    </source>
</evidence>
<dbReference type="Pfam" id="PF23461">
    <property type="entry name" value="ZMYND11_CC"/>
    <property type="match status" value="1"/>
</dbReference>
<dbReference type="STRING" id="6573.A0A210PJF6"/>
<dbReference type="InterPro" id="IPR057054">
    <property type="entry name" value="ZMYND11_CC"/>
</dbReference>
<feature type="coiled-coil region" evidence="15">
    <location>
        <begin position="570"/>
        <end position="597"/>
    </location>
</feature>
<dbReference type="InterPro" id="IPR013083">
    <property type="entry name" value="Znf_RING/FYVE/PHD"/>
</dbReference>
<evidence type="ECO:0000259" key="19">
    <source>
        <dbReference type="PROSITE" id="PS50865"/>
    </source>
</evidence>
<sequence>MVRPTKRRYTNVLHAKHLLDAVNFVRQQKQIPNIERVARYMKRMHNHTQYETEKQMQYAVKDSLILSYQTVGKKGNMTGVEQEGFRIPEEEDFAEQTDDHDWYCFECHTVGDMLPCSDCWRVFHPSCTEEEWTGPKFTCSICKAGKKKNKMKRKLLNTLLSYTIMRMKEKTRELHKIGHREQEVQFERYFVYQSMDLNRIEQKVESHRYRSLEEFLADTHLIFHNIYLIYGDEVKGGMTELARIMARDCKYDVEEIKQCHNCYYTSNAKPKDWFCEPCDPPHELVYAKLKGYSYWPAKIIRKEGEKLDVRFFGGFHQRALLAPDQIKPITSNVKSIVTKRTTGFMKASEELKKHQVRLAEQAQENTEDDEDEEDEKSDDQSNSGRMDDRMDVEGEEEEEDVNGHDSSNLEVSSTSLSPPKKRLCLKASTPEDANYNIVTSSEDKINIPKVTTATIAVQTTKRNTKSQHCQTDRRLENLPATNEPDPLPTPKTANIVCLQAQGSSKCSCDEKYNKVFNDFKERLDKDHKEDKEKSLKEQSDRLQKDFNEDKQLAVSRAVTNMQREVDRMKRQTEERCKQEYMEEMKKLAQKHKEATSMTKKKQWCYNCEEEAMYHCCWNTSYCSVKCQQDHWHKEHKRVCRRKR</sequence>
<feature type="domain" description="Bromo" evidence="17">
    <location>
        <begin position="190"/>
        <end position="225"/>
    </location>
</feature>
<dbReference type="GO" id="GO:0034243">
    <property type="term" value="P:regulation of transcription elongation by RNA polymerase II"/>
    <property type="evidence" value="ECO:0007669"/>
    <property type="project" value="InterPro"/>
</dbReference>
<evidence type="ECO:0000256" key="2">
    <source>
        <dbReference type="ARBA" id="ARBA00004286"/>
    </source>
</evidence>
<feature type="domain" description="PWWP" evidence="18">
    <location>
        <begin position="281"/>
        <end position="332"/>
    </location>
</feature>
<keyword evidence="3" id="KW-0158">Chromosome</keyword>
<evidence type="ECO:0000256" key="7">
    <source>
        <dbReference type="ARBA" id="ARBA00022833"/>
    </source>
</evidence>
<dbReference type="OrthoDB" id="6272564at2759"/>
<feature type="domain" description="MYND-type" evidence="19">
    <location>
        <begin position="604"/>
        <end position="639"/>
    </location>
</feature>
<comment type="subcellular location">
    <subcellularLocation>
        <location evidence="2">Chromosome</location>
    </subcellularLocation>
    <subcellularLocation>
        <location evidence="1">Nucleus</location>
    </subcellularLocation>
</comment>
<evidence type="ECO:0000256" key="15">
    <source>
        <dbReference type="SAM" id="Coils"/>
    </source>
</evidence>
<dbReference type="PANTHER" id="PTHR46379:SF1">
    <property type="entry name" value="ZINC FINGER MYND DOMAIN-CONTAINING PROTEIN 11"/>
    <property type="match status" value="1"/>
</dbReference>
<evidence type="ECO:0000256" key="13">
    <source>
        <dbReference type="PROSITE-ProRule" id="PRU00035"/>
    </source>
</evidence>
<keyword evidence="8" id="KW-0156">Chromatin regulator</keyword>
<gene>
    <name evidence="21" type="ORF">KP79_PYT19913</name>
</gene>
<keyword evidence="4" id="KW-0597">Phosphoprotein</keyword>
<evidence type="ECO:0000256" key="9">
    <source>
        <dbReference type="ARBA" id="ARBA00023015"/>
    </source>
</evidence>
<dbReference type="PROSITE" id="PS50014">
    <property type="entry name" value="BROMODOMAIN_2"/>
    <property type="match status" value="1"/>
</dbReference>
<keyword evidence="7" id="KW-0862">Zinc</keyword>
<evidence type="ECO:0000256" key="11">
    <source>
        <dbReference type="ARBA" id="ARBA00023163"/>
    </source>
</evidence>
<accession>A0A210PJF6</accession>
<dbReference type="Pfam" id="PF00439">
    <property type="entry name" value="Bromodomain"/>
    <property type="match status" value="1"/>
</dbReference>
<dbReference type="PROSITE" id="PS52014">
    <property type="entry name" value="SAMD1_WH"/>
    <property type="match status" value="1"/>
</dbReference>
<keyword evidence="5" id="KW-0479">Metal-binding</keyword>
<dbReference type="InterPro" id="IPR000313">
    <property type="entry name" value="PWWP_dom"/>
</dbReference>
<dbReference type="Pfam" id="PF24324">
    <property type="entry name" value="MYND_ZMYND11_ZMYD8"/>
    <property type="match status" value="1"/>
</dbReference>
<evidence type="ECO:0000259" key="17">
    <source>
        <dbReference type="PROSITE" id="PS50014"/>
    </source>
</evidence>
<evidence type="ECO:0000256" key="10">
    <source>
        <dbReference type="ARBA" id="ARBA00023117"/>
    </source>
</evidence>
<reference evidence="21 22" key="1">
    <citation type="journal article" date="2017" name="Nat. Ecol. Evol.">
        <title>Scallop genome provides insights into evolution of bilaterian karyotype and development.</title>
        <authorList>
            <person name="Wang S."/>
            <person name="Zhang J."/>
            <person name="Jiao W."/>
            <person name="Li J."/>
            <person name="Xun X."/>
            <person name="Sun Y."/>
            <person name="Guo X."/>
            <person name="Huan P."/>
            <person name="Dong B."/>
            <person name="Zhang L."/>
            <person name="Hu X."/>
            <person name="Sun X."/>
            <person name="Wang J."/>
            <person name="Zhao C."/>
            <person name="Wang Y."/>
            <person name="Wang D."/>
            <person name="Huang X."/>
            <person name="Wang R."/>
            <person name="Lv J."/>
            <person name="Li Y."/>
            <person name="Zhang Z."/>
            <person name="Liu B."/>
            <person name="Lu W."/>
            <person name="Hui Y."/>
            <person name="Liang J."/>
            <person name="Zhou Z."/>
            <person name="Hou R."/>
            <person name="Li X."/>
            <person name="Liu Y."/>
            <person name="Li H."/>
            <person name="Ning X."/>
            <person name="Lin Y."/>
            <person name="Zhao L."/>
            <person name="Xing Q."/>
            <person name="Dou J."/>
            <person name="Li Y."/>
            <person name="Mao J."/>
            <person name="Guo H."/>
            <person name="Dou H."/>
            <person name="Li T."/>
            <person name="Mu C."/>
            <person name="Jiang W."/>
            <person name="Fu Q."/>
            <person name="Fu X."/>
            <person name="Miao Y."/>
            <person name="Liu J."/>
            <person name="Yu Q."/>
            <person name="Li R."/>
            <person name="Liao H."/>
            <person name="Li X."/>
            <person name="Kong Y."/>
            <person name="Jiang Z."/>
            <person name="Chourrout D."/>
            <person name="Li R."/>
            <person name="Bao Z."/>
        </authorList>
    </citation>
    <scope>NUCLEOTIDE SEQUENCE [LARGE SCALE GENOMIC DNA]</scope>
    <source>
        <strain evidence="21 22">PY_sf001</strain>
    </source>
</reference>
<feature type="compositionally biased region" description="Low complexity" evidence="16">
    <location>
        <begin position="406"/>
        <end position="417"/>
    </location>
</feature>
<dbReference type="InterPro" id="IPR002893">
    <property type="entry name" value="Znf_MYND"/>
</dbReference>
<name>A0A210PJF6_MIZYE</name>
<dbReference type="GO" id="GO:0005694">
    <property type="term" value="C:chromosome"/>
    <property type="evidence" value="ECO:0007669"/>
    <property type="project" value="UniProtKB-SubCell"/>
</dbReference>
<dbReference type="PANTHER" id="PTHR46379">
    <property type="entry name" value="ZINC FINGER MYND DOMAIN-CONTAINING"/>
    <property type="match status" value="1"/>
</dbReference>
<evidence type="ECO:0000256" key="8">
    <source>
        <dbReference type="ARBA" id="ARBA00022853"/>
    </source>
</evidence>
<dbReference type="Pfam" id="PF00855">
    <property type="entry name" value="PWWP"/>
    <property type="match status" value="1"/>
</dbReference>
<evidence type="ECO:0000256" key="1">
    <source>
        <dbReference type="ARBA" id="ARBA00004123"/>
    </source>
</evidence>
<dbReference type="InterPro" id="IPR047268">
    <property type="entry name" value="PWWP_BS69"/>
</dbReference>
<dbReference type="GO" id="GO:0140006">
    <property type="term" value="F:histone H3 reader activity"/>
    <property type="evidence" value="ECO:0007669"/>
    <property type="project" value="UniProtKB-ARBA"/>
</dbReference>
<dbReference type="InterPro" id="IPR001487">
    <property type="entry name" value="Bromodomain"/>
</dbReference>
<comment type="caution">
    <text evidence="21">The sequence shown here is derived from an EMBL/GenBank/DDBJ whole genome shotgun (WGS) entry which is preliminary data.</text>
</comment>
<dbReference type="GO" id="GO:0003677">
    <property type="term" value="F:DNA binding"/>
    <property type="evidence" value="ECO:0007669"/>
    <property type="project" value="InterPro"/>
</dbReference>
<dbReference type="AlphaFoldDB" id="A0A210PJF6"/>
<dbReference type="FunFam" id="6.10.140.2220:FF:000002">
    <property type="entry name" value="Protein kinase C-binding protein 1 isoform C"/>
    <property type="match status" value="1"/>
</dbReference>
<evidence type="ECO:0000256" key="3">
    <source>
        <dbReference type="ARBA" id="ARBA00022454"/>
    </source>
</evidence>